<evidence type="ECO:0000313" key="1">
    <source>
        <dbReference type="EMBL" id="CAK67766.1"/>
    </source>
</evidence>
<dbReference type="PANTHER" id="PTHR23084">
    <property type="entry name" value="PHOSPHATIDYLINOSITOL-4-PHOSPHATE 5-KINASE RELATED"/>
    <property type="match status" value="1"/>
</dbReference>
<dbReference type="Proteomes" id="UP000000600">
    <property type="component" value="Unassembled WGS sequence"/>
</dbReference>
<dbReference type="PANTHER" id="PTHR23084:SF179">
    <property type="entry name" value="OS10G0565000 PROTEIN"/>
    <property type="match status" value="1"/>
</dbReference>
<dbReference type="RefSeq" id="XP_001435163.1">
    <property type="nucleotide sequence ID" value="XM_001435126.1"/>
</dbReference>
<organism evidence="1 2">
    <name type="scientific">Paramecium tetraurelia</name>
    <dbReference type="NCBI Taxonomy" id="5888"/>
    <lineage>
        <taxon>Eukaryota</taxon>
        <taxon>Sar</taxon>
        <taxon>Alveolata</taxon>
        <taxon>Ciliophora</taxon>
        <taxon>Intramacronucleata</taxon>
        <taxon>Oligohymenophorea</taxon>
        <taxon>Peniculida</taxon>
        <taxon>Parameciidae</taxon>
        <taxon>Paramecium</taxon>
    </lineage>
</organism>
<gene>
    <name evidence="1" type="ORF">GSPATT00036546001</name>
</gene>
<dbReference type="OMA" id="KSQENCI"/>
<dbReference type="Gene3D" id="2.20.110.10">
    <property type="entry name" value="Histone H3 K4-specific methyltransferase SET7/9 N-terminal domain"/>
    <property type="match status" value="1"/>
</dbReference>
<dbReference type="EMBL" id="CT868054">
    <property type="protein sequence ID" value="CAK67766.1"/>
    <property type="molecule type" value="Genomic_DNA"/>
</dbReference>
<dbReference type="GeneID" id="5020948"/>
<sequence>MNQQFLVVEASLIDRLFDKAEILSRGNDLIHGISSIIYRMTTNKKNKWLKLFDKGGNYALQIYENINRQVFETKVLQLQKAMTLHLNPYSTRIILIAKEQLNYTKFNLHVVYELQHVDLDSKSIKEQREGLNQKEAVALLSLLCQNYVLGAQYTNEFLDISPQNIFRNGNSYIVSNFGINFAGTKFDRIYLPKTDPIYQEKVPSQKNILYSYAFRAALVTLCQMTQIDPLDLFYLDGQFKSELLDNLLYLITKKEDNDKKKDKRFIRSIDKFFNEKLIHTKGQDYNEQLKKNFGKSFEYERSDRILKYKYNKEFIDIFKKLLNVTHIQSRAIFPLLVSQPDNRLGVQNSYDEQFYYLNNYMNGTFDNKVLDGCGIVSSDQEGQGKNKGRITQKCGQFSKGKEFGEYNIINIHKKFECTLYNLQCGLTFRYVNWEMLYLVEDVVAPINPIDKSPKESIYIFQGTIENGNLKEGLSHQLDNTIFKGKFQNNQPYEGKMNYQNQNNDVFEGIMEGFNRKNGLFTTKDFTFEGQFQNDQFLNGLLEDKDGGKFYGHFNNGLKVKSGIYYYPQSSIQYQGLYANDKRHGLGKFIDKSQENCIQEVIYNNGKCESKLNEHFSKALKERKTTKLKTIG</sequence>
<dbReference type="OrthoDB" id="10310971at2759"/>
<dbReference type="AlphaFoldDB" id="A0CAE9"/>
<evidence type="ECO:0008006" key="3">
    <source>
        <dbReference type="Google" id="ProtNLM"/>
    </source>
</evidence>
<protein>
    <recommendedName>
        <fullName evidence="3">Protein kinase domain-containing protein</fullName>
    </recommendedName>
</protein>
<keyword evidence="2" id="KW-1185">Reference proteome</keyword>
<reference evidence="1 2" key="1">
    <citation type="journal article" date="2006" name="Nature">
        <title>Global trends of whole-genome duplications revealed by the ciliate Paramecium tetraurelia.</title>
        <authorList>
            <consortium name="Genoscope"/>
            <person name="Aury J.-M."/>
            <person name="Jaillon O."/>
            <person name="Duret L."/>
            <person name="Noel B."/>
            <person name="Jubin C."/>
            <person name="Porcel B.M."/>
            <person name="Segurens B."/>
            <person name="Daubin V."/>
            <person name="Anthouard V."/>
            <person name="Aiach N."/>
            <person name="Arnaiz O."/>
            <person name="Billaut A."/>
            <person name="Beisson J."/>
            <person name="Blanc I."/>
            <person name="Bouhouche K."/>
            <person name="Camara F."/>
            <person name="Duharcourt S."/>
            <person name="Guigo R."/>
            <person name="Gogendeau D."/>
            <person name="Katinka M."/>
            <person name="Keller A.-M."/>
            <person name="Kissmehl R."/>
            <person name="Klotz C."/>
            <person name="Koll F."/>
            <person name="Le Moue A."/>
            <person name="Lepere C."/>
            <person name="Malinsky S."/>
            <person name="Nowacki M."/>
            <person name="Nowak J.K."/>
            <person name="Plattner H."/>
            <person name="Poulain J."/>
            <person name="Ruiz F."/>
            <person name="Serrano V."/>
            <person name="Zagulski M."/>
            <person name="Dessen P."/>
            <person name="Betermier M."/>
            <person name="Weissenbach J."/>
            <person name="Scarpelli C."/>
            <person name="Schachter V."/>
            <person name="Sperling L."/>
            <person name="Meyer E."/>
            <person name="Cohen J."/>
            <person name="Wincker P."/>
        </authorList>
    </citation>
    <scope>NUCLEOTIDE SEQUENCE [LARGE SCALE GENOMIC DNA]</scope>
    <source>
        <strain evidence="1 2">Stock d4-2</strain>
    </source>
</reference>
<dbReference type="HOGENOM" id="CLU_424837_0_0_1"/>
<accession>A0CAE9</accession>
<dbReference type="InParanoid" id="A0CAE9"/>
<dbReference type="KEGG" id="ptm:GSPATT00036546001"/>
<proteinExistence type="predicted"/>
<name>A0CAE9_PARTE</name>
<dbReference type="SUPFAM" id="SSF82185">
    <property type="entry name" value="Histone H3 K4-specific methyltransferase SET7/9 N-terminal domain"/>
    <property type="match status" value="1"/>
</dbReference>
<evidence type="ECO:0000313" key="2">
    <source>
        <dbReference type="Proteomes" id="UP000000600"/>
    </source>
</evidence>